<proteinExistence type="inferred from homology"/>
<dbReference type="InterPro" id="IPR011611">
    <property type="entry name" value="PfkB_dom"/>
</dbReference>
<dbReference type="KEGG" id="mshj:MSHI_07780"/>
<keyword evidence="2 9" id="KW-0479">Metal-binding</keyword>
<dbReference type="HAMAP" id="MF_01987">
    <property type="entry name" value="Ribokinase"/>
    <property type="match status" value="1"/>
</dbReference>
<feature type="binding site" evidence="9">
    <location>
        <begin position="199"/>
        <end position="204"/>
    </location>
    <ligand>
        <name>ATP</name>
        <dbReference type="ChEBI" id="CHEBI:30616"/>
    </ligand>
</feature>
<keyword evidence="1 9" id="KW-0808">Transferase</keyword>
<dbReference type="InterPro" id="IPR002139">
    <property type="entry name" value="Ribo/fructo_kinase"/>
</dbReference>
<reference evidence="11 12" key="1">
    <citation type="journal article" date="2019" name="Emerg. Microbes Infect.">
        <title>Comprehensive subspecies identification of 175 nontuberculous mycobacteria species based on 7547 genomic profiles.</title>
        <authorList>
            <person name="Matsumoto Y."/>
            <person name="Kinjo T."/>
            <person name="Motooka D."/>
            <person name="Nabeya D."/>
            <person name="Jung N."/>
            <person name="Uechi K."/>
            <person name="Horii T."/>
            <person name="Iida T."/>
            <person name="Fujita J."/>
            <person name="Nakamura S."/>
        </authorList>
    </citation>
    <scope>NUCLEOTIDE SEQUENCE [LARGE SCALE GENOMIC DNA]</scope>
    <source>
        <strain evidence="11 12">JCM 14233</strain>
    </source>
</reference>
<dbReference type="InterPro" id="IPR029056">
    <property type="entry name" value="Ribokinase-like"/>
</dbReference>
<keyword evidence="12" id="KW-1185">Reference proteome</keyword>
<feature type="binding site" evidence="9">
    <location>
        <position position="268"/>
    </location>
    <ligand>
        <name>K(+)</name>
        <dbReference type="ChEBI" id="CHEBI:29103"/>
    </ligand>
</feature>
<feature type="binding site" evidence="9">
    <location>
        <position position="265"/>
    </location>
    <ligand>
        <name>K(+)</name>
        <dbReference type="ChEBI" id="CHEBI:29103"/>
    </ligand>
</feature>
<dbReference type="OrthoDB" id="9775849at2"/>
<evidence type="ECO:0000256" key="1">
    <source>
        <dbReference type="ARBA" id="ARBA00022679"/>
    </source>
</evidence>
<dbReference type="GO" id="GO:0005524">
    <property type="term" value="F:ATP binding"/>
    <property type="evidence" value="ECO:0007669"/>
    <property type="project" value="UniProtKB-UniRule"/>
</dbReference>
<dbReference type="Gene3D" id="3.40.1190.20">
    <property type="match status" value="1"/>
</dbReference>
<feature type="binding site" evidence="9">
    <location>
        <begin position="40"/>
        <end position="44"/>
    </location>
    <ligand>
        <name>substrate</name>
    </ligand>
</feature>
<evidence type="ECO:0000256" key="8">
    <source>
        <dbReference type="ARBA" id="ARBA00023277"/>
    </source>
</evidence>
<comment type="function">
    <text evidence="9">Catalyzes the phosphorylation of ribose at O-5 in a reaction requiring ATP and magnesium. The resulting D-ribose-5-phosphate can then be used either for sythesis of nucleotides, histidine, and tryptophan, or as a component of the pentose phosphate pathway.</text>
</comment>
<evidence type="ECO:0000256" key="2">
    <source>
        <dbReference type="ARBA" id="ARBA00022723"/>
    </source>
</evidence>
<organism evidence="11 12">
    <name type="scientific">Mycobacterium shinjukuense</name>
    <dbReference type="NCBI Taxonomy" id="398694"/>
    <lineage>
        <taxon>Bacteria</taxon>
        <taxon>Bacillati</taxon>
        <taxon>Actinomycetota</taxon>
        <taxon>Actinomycetes</taxon>
        <taxon>Mycobacteriales</taxon>
        <taxon>Mycobacteriaceae</taxon>
        <taxon>Mycobacterium</taxon>
    </lineage>
</organism>
<comment type="similarity">
    <text evidence="9">Belongs to the carbohydrate kinase PfkB family. Ribokinase subfamily.</text>
</comment>
<dbReference type="PRINTS" id="PR00990">
    <property type="entry name" value="RIBOKINASE"/>
</dbReference>
<feature type="binding site" evidence="9">
    <location>
        <position position="270"/>
    </location>
    <ligand>
        <name>K(+)</name>
        <dbReference type="ChEBI" id="CHEBI:29103"/>
    </ligand>
</feature>
<name>A0A7I7MM29_9MYCO</name>
<comment type="pathway">
    <text evidence="9">Carbohydrate metabolism; D-ribose degradation; D-ribose 5-phosphate from beta-D-ribopyranose: step 2/2.</text>
</comment>
<keyword evidence="6 9" id="KW-0460">Magnesium</keyword>
<dbReference type="GO" id="GO:0005829">
    <property type="term" value="C:cytosol"/>
    <property type="evidence" value="ECO:0007669"/>
    <property type="project" value="TreeGrafter"/>
</dbReference>
<comment type="caution">
    <text evidence="9">Lacks conserved residue(s) required for the propagation of feature annotation.</text>
</comment>
<keyword evidence="8 9" id="KW-0119">Carbohydrate metabolism</keyword>
<evidence type="ECO:0000313" key="12">
    <source>
        <dbReference type="Proteomes" id="UP000467236"/>
    </source>
</evidence>
<accession>A0A7I7MM29</accession>
<comment type="subunit">
    <text evidence="9">Homodimer.</text>
</comment>
<evidence type="ECO:0000256" key="3">
    <source>
        <dbReference type="ARBA" id="ARBA00022741"/>
    </source>
</evidence>
<evidence type="ECO:0000256" key="5">
    <source>
        <dbReference type="ARBA" id="ARBA00022840"/>
    </source>
</evidence>
<evidence type="ECO:0000256" key="6">
    <source>
        <dbReference type="ARBA" id="ARBA00022842"/>
    </source>
</evidence>
<dbReference type="UniPathway" id="UPA00916">
    <property type="reaction ID" value="UER00889"/>
</dbReference>
<comment type="subcellular location">
    <subcellularLocation>
        <location evidence="9">Cytoplasm</location>
    </subcellularLocation>
</comment>
<dbReference type="Proteomes" id="UP000467236">
    <property type="component" value="Chromosome"/>
</dbReference>
<feature type="binding site" evidence="9">
    <location>
        <position position="135"/>
    </location>
    <ligand>
        <name>substrate</name>
    </ligand>
</feature>
<feature type="binding site" evidence="9">
    <location>
        <begin position="12"/>
        <end position="14"/>
    </location>
    <ligand>
        <name>substrate</name>
    </ligand>
</feature>
<dbReference type="AlphaFoldDB" id="A0A7I7MM29"/>
<dbReference type="CDD" id="cd01174">
    <property type="entry name" value="ribokinase"/>
    <property type="match status" value="1"/>
</dbReference>
<dbReference type="RefSeq" id="WP_083046286.1">
    <property type="nucleotide sequence ID" value="NZ_AP022575.1"/>
</dbReference>
<feature type="binding site" evidence="9">
    <location>
        <position position="231"/>
    </location>
    <ligand>
        <name>substrate</name>
    </ligand>
</feature>
<keyword evidence="9" id="KW-0963">Cytoplasm</keyword>
<feature type="binding site" evidence="9">
    <location>
        <begin position="230"/>
        <end position="231"/>
    </location>
    <ligand>
        <name>ATP</name>
        <dbReference type="ChEBI" id="CHEBI:30616"/>
    </ligand>
</feature>
<dbReference type="EMBL" id="AP022575">
    <property type="protein sequence ID" value="BBX72872.1"/>
    <property type="molecule type" value="Genomic_DNA"/>
</dbReference>
<evidence type="ECO:0000256" key="9">
    <source>
        <dbReference type="HAMAP-Rule" id="MF_01987"/>
    </source>
</evidence>
<dbReference type="GO" id="GO:0019303">
    <property type="term" value="P:D-ribose catabolic process"/>
    <property type="evidence" value="ECO:0007669"/>
    <property type="project" value="UniProtKB-UniRule"/>
</dbReference>
<comment type="cofactor">
    <cofactor evidence="9">
        <name>Mg(2+)</name>
        <dbReference type="ChEBI" id="CHEBI:18420"/>
    </cofactor>
    <text evidence="9">Requires a divalent cation, most likely magnesium in vivo, as an electrophilic catalyst to aid phosphoryl group transfer. It is the chelate of the metal and the nucleotide that is the actual substrate.</text>
</comment>
<feature type="binding site" evidence="9">
    <location>
        <position position="227"/>
    </location>
    <ligand>
        <name>K(+)</name>
        <dbReference type="ChEBI" id="CHEBI:29103"/>
    </ligand>
</feature>
<evidence type="ECO:0000313" key="11">
    <source>
        <dbReference type="EMBL" id="BBX72872.1"/>
    </source>
</evidence>
<dbReference type="PANTHER" id="PTHR10584">
    <property type="entry name" value="SUGAR KINASE"/>
    <property type="match status" value="1"/>
</dbReference>
<protein>
    <recommendedName>
        <fullName evidence="9">Ribokinase</fullName>
        <shortName evidence="9">RK</shortName>
        <ecNumber evidence="9">2.7.1.15</ecNumber>
    </recommendedName>
</protein>
<dbReference type="GO" id="GO:0004747">
    <property type="term" value="F:ribokinase activity"/>
    <property type="evidence" value="ECO:0007669"/>
    <property type="project" value="UniProtKB-UniRule"/>
</dbReference>
<gene>
    <name evidence="9 11" type="primary">rbsK</name>
    <name evidence="11" type="ORF">MSHI_07780</name>
</gene>
<sequence length="289" mass="28887">MATRVCVVGSVNMDLTFQVPNLPRPGETVLASSSSCAPGGKGGNQAVAAARAGAWVQFVGAFGNDPAADQLRAHLQTNGVGLDGAITVPGPSGTAIIMVDAGAENCIIVAPGANAGLTMPPALVAGCDVLLTQLEIPLATVLTAARAARAAGAVVMVNASPAGHDTKQLAQLAAVTDVVIANEPEASEWSWRPTHFVVTQGARGVRYVGADGEFELPTPAVTAVDTTGAGDVFAGVLAANWPRDPASAAERRRALRLACAAGALATLVPGAGDCAPDAEAINALDDGRS</sequence>
<dbReference type="EC" id="2.7.1.15" evidence="9"/>
<evidence type="ECO:0000259" key="10">
    <source>
        <dbReference type="Pfam" id="PF00294"/>
    </source>
</evidence>
<comment type="catalytic activity">
    <reaction evidence="9">
        <text>D-ribose + ATP = D-ribose 5-phosphate + ADP + H(+)</text>
        <dbReference type="Rhea" id="RHEA:13697"/>
        <dbReference type="ChEBI" id="CHEBI:15378"/>
        <dbReference type="ChEBI" id="CHEBI:30616"/>
        <dbReference type="ChEBI" id="CHEBI:47013"/>
        <dbReference type="ChEBI" id="CHEBI:78346"/>
        <dbReference type="ChEBI" id="CHEBI:456216"/>
        <dbReference type="EC" id="2.7.1.15"/>
    </reaction>
</comment>
<keyword evidence="4 9" id="KW-0418">Kinase</keyword>
<dbReference type="SUPFAM" id="SSF53613">
    <property type="entry name" value="Ribokinase-like"/>
    <property type="match status" value="1"/>
</dbReference>
<evidence type="ECO:0000256" key="4">
    <source>
        <dbReference type="ARBA" id="ARBA00022777"/>
    </source>
</evidence>
<comment type="activity regulation">
    <text evidence="9">Activated by a monovalent cation that binds near, but not in, the active site. The most likely occupant of the site in vivo is potassium. Ion binding induces a conformational change that may alter substrate affinity.</text>
</comment>
<keyword evidence="3 9" id="KW-0547">Nucleotide-binding</keyword>
<dbReference type="Pfam" id="PF00294">
    <property type="entry name" value="PfkB"/>
    <property type="match status" value="1"/>
</dbReference>
<feature type="binding site" evidence="9">
    <location>
        <position position="182"/>
    </location>
    <ligand>
        <name>ATP</name>
        <dbReference type="ChEBI" id="CHEBI:30616"/>
    </ligand>
</feature>
<feature type="domain" description="Carbohydrate kinase PfkB" evidence="10">
    <location>
        <begin position="3"/>
        <end position="277"/>
    </location>
</feature>
<keyword evidence="5 9" id="KW-0067">ATP-binding</keyword>
<dbReference type="PANTHER" id="PTHR10584:SF166">
    <property type="entry name" value="RIBOKINASE"/>
    <property type="match status" value="1"/>
</dbReference>
<dbReference type="InterPro" id="IPR011877">
    <property type="entry name" value="Ribokinase"/>
</dbReference>
<evidence type="ECO:0000256" key="7">
    <source>
        <dbReference type="ARBA" id="ARBA00022958"/>
    </source>
</evidence>
<feature type="active site" description="Proton acceptor" evidence="9">
    <location>
        <position position="231"/>
    </location>
</feature>
<dbReference type="GO" id="GO:0046872">
    <property type="term" value="F:metal ion binding"/>
    <property type="evidence" value="ECO:0007669"/>
    <property type="project" value="UniProtKB-KW"/>
</dbReference>
<feature type="binding site" evidence="9">
    <location>
        <position position="225"/>
    </location>
    <ligand>
        <name>K(+)</name>
        <dbReference type="ChEBI" id="CHEBI:29103"/>
    </ligand>
</feature>
<keyword evidence="7 9" id="KW-0630">Potassium</keyword>